<accession>A0AB34KZM7</accession>
<keyword evidence="4" id="KW-1185">Reference proteome</keyword>
<name>A0AB34KZM7_9PEZI</name>
<dbReference type="PANTHER" id="PTHR43674:SF16">
    <property type="entry name" value="CARBON-NITROGEN FAMILY, PUTATIVE (AFU_ORTHOLOGUE AFUA_5G02350)-RELATED"/>
    <property type="match status" value="1"/>
</dbReference>
<dbReference type="EMBL" id="JAAQHG020000005">
    <property type="protein sequence ID" value="KAL1589361.1"/>
    <property type="molecule type" value="Genomic_DNA"/>
</dbReference>
<evidence type="ECO:0000256" key="1">
    <source>
        <dbReference type="ARBA" id="ARBA00022801"/>
    </source>
</evidence>
<sequence>MAPTHKIAVIQMHPKPMQLESNYAKAATQIRAAAAQGAALAVLPEYHLLNWVPQDPNFKSACSQWQTYLNNYRALARDLHINIVPGTILELHDADTPSEQLLNVAYFIDASGAIAGRYVKKNLWGAIERDHLTSSAHDAHPVFDTPLGRVGLLICWDLAFPEAWRELIAQGAKLVIVPTFWTLKDCSEKGLAVNPVAEGLFLDSLLTARCFENTCAVVFANAGGPPGRGYAGLSQICVPYAGPLVRLGSCAEGMAVADVDMQIVEDAEENYQVRSDLAREDWHYDYRHTKDAKL</sequence>
<dbReference type="SUPFAM" id="SSF56317">
    <property type="entry name" value="Carbon-nitrogen hydrolase"/>
    <property type="match status" value="1"/>
</dbReference>
<reference evidence="3 4" key="1">
    <citation type="journal article" date="2020" name="Microbiol. Resour. Announc.">
        <title>Draft Genome Sequence of a Cladosporium Species Isolated from the Mesophotic Ascidian Didemnum maculosum.</title>
        <authorList>
            <person name="Gioti A."/>
            <person name="Siaperas R."/>
            <person name="Nikolaivits E."/>
            <person name="Le Goff G."/>
            <person name="Ouazzani J."/>
            <person name="Kotoulas G."/>
            <person name="Topakas E."/>
        </authorList>
    </citation>
    <scope>NUCLEOTIDE SEQUENCE [LARGE SCALE GENOMIC DNA]</scope>
    <source>
        <strain evidence="3 4">TM138-S3</strain>
    </source>
</reference>
<evidence type="ECO:0000313" key="4">
    <source>
        <dbReference type="Proteomes" id="UP000803884"/>
    </source>
</evidence>
<gene>
    <name evidence="3" type="ORF">WHR41_02306</name>
</gene>
<dbReference type="GeneID" id="96003750"/>
<dbReference type="PROSITE" id="PS50263">
    <property type="entry name" value="CN_HYDROLASE"/>
    <property type="match status" value="1"/>
</dbReference>
<proteinExistence type="predicted"/>
<dbReference type="PANTHER" id="PTHR43674">
    <property type="entry name" value="NITRILASE C965.09-RELATED"/>
    <property type="match status" value="1"/>
</dbReference>
<dbReference type="AlphaFoldDB" id="A0AB34KZM7"/>
<dbReference type="Gene3D" id="3.60.110.10">
    <property type="entry name" value="Carbon-nitrogen hydrolase"/>
    <property type="match status" value="1"/>
</dbReference>
<feature type="domain" description="CN hydrolase" evidence="2">
    <location>
        <begin position="5"/>
        <end position="261"/>
    </location>
</feature>
<evidence type="ECO:0000259" key="2">
    <source>
        <dbReference type="PROSITE" id="PS50263"/>
    </source>
</evidence>
<dbReference type="InterPro" id="IPR036526">
    <property type="entry name" value="C-N_Hydrolase_sf"/>
</dbReference>
<dbReference type="InterPro" id="IPR050345">
    <property type="entry name" value="Aliph_Amidase/BUP"/>
</dbReference>
<protein>
    <recommendedName>
        <fullName evidence="2">CN hydrolase domain-containing protein</fullName>
    </recommendedName>
</protein>
<evidence type="ECO:0000313" key="3">
    <source>
        <dbReference type="EMBL" id="KAL1589361.1"/>
    </source>
</evidence>
<dbReference type="GO" id="GO:0016811">
    <property type="term" value="F:hydrolase activity, acting on carbon-nitrogen (but not peptide) bonds, in linear amides"/>
    <property type="evidence" value="ECO:0007669"/>
    <property type="project" value="TreeGrafter"/>
</dbReference>
<dbReference type="RefSeq" id="XP_069232466.1">
    <property type="nucleotide sequence ID" value="XM_069370912.1"/>
</dbReference>
<dbReference type="CDD" id="cd07197">
    <property type="entry name" value="nitrilase"/>
    <property type="match status" value="1"/>
</dbReference>
<dbReference type="InterPro" id="IPR003010">
    <property type="entry name" value="C-N_Hydrolase"/>
</dbReference>
<keyword evidence="1" id="KW-0378">Hydrolase</keyword>
<dbReference type="Proteomes" id="UP000803884">
    <property type="component" value="Unassembled WGS sequence"/>
</dbReference>
<dbReference type="Pfam" id="PF00795">
    <property type="entry name" value="CN_hydrolase"/>
    <property type="match status" value="1"/>
</dbReference>
<comment type="caution">
    <text evidence="3">The sequence shown here is derived from an EMBL/GenBank/DDBJ whole genome shotgun (WGS) entry which is preliminary data.</text>
</comment>
<organism evidence="3 4">
    <name type="scientific">Cladosporium halotolerans</name>
    <dbReference type="NCBI Taxonomy" id="1052096"/>
    <lineage>
        <taxon>Eukaryota</taxon>
        <taxon>Fungi</taxon>
        <taxon>Dikarya</taxon>
        <taxon>Ascomycota</taxon>
        <taxon>Pezizomycotina</taxon>
        <taxon>Dothideomycetes</taxon>
        <taxon>Dothideomycetidae</taxon>
        <taxon>Cladosporiales</taxon>
        <taxon>Cladosporiaceae</taxon>
        <taxon>Cladosporium</taxon>
    </lineage>
</organism>